<dbReference type="Gene3D" id="3.80.10.10">
    <property type="entry name" value="Ribonuclease Inhibitor"/>
    <property type="match status" value="1"/>
</dbReference>
<evidence type="ECO:0000313" key="5">
    <source>
        <dbReference type="Proteomes" id="UP001642409"/>
    </source>
</evidence>
<dbReference type="InterPro" id="IPR050836">
    <property type="entry name" value="SDS22/Internalin_LRR"/>
</dbReference>
<dbReference type="PROSITE" id="PS51450">
    <property type="entry name" value="LRR"/>
    <property type="match status" value="3"/>
</dbReference>
<dbReference type="PRINTS" id="PR00019">
    <property type="entry name" value="LEURICHRPT"/>
</dbReference>
<name>A0AA86PVV8_9EUKA</name>
<dbReference type="Pfam" id="PF12799">
    <property type="entry name" value="LRR_4"/>
    <property type="match status" value="1"/>
</dbReference>
<protein>
    <submittedName>
        <fullName evidence="3">Leucine Rich Repeat Protein</fullName>
    </submittedName>
</protein>
<dbReference type="InterPro" id="IPR001611">
    <property type="entry name" value="Leu-rich_rpt"/>
</dbReference>
<evidence type="ECO:0000313" key="3">
    <source>
        <dbReference type="EMBL" id="CAI9942047.1"/>
    </source>
</evidence>
<evidence type="ECO:0000313" key="4">
    <source>
        <dbReference type="EMBL" id="CAL5993673.1"/>
    </source>
</evidence>
<dbReference type="SMART" id="SM00365">
    <property type="entry name" value="LRR_SD22"/>
    <property type="match status" value="4"/>
</dbReference>
<keyword evidence="5" id="KW-1185">Reference proteome</keyword>
<dbReference type="Proteomes" id="UP001642409">
    <property type="component" value="Unassembled WGS sequence"/>
</dbReference>
<dbReference type="AlphaFoldDB" id="A0AA86PVV8"/>
<comment type="caution">
    <text evidence="3">The sequence shown here is derived from an EMBL/GenBank/DDBJ whole genome shotgun (WGS) entry which is preliminary data.</text>
</comment>
<dbReference type="PANTHER" id="PTHR46652:SF3">
    <property type="entry name" value="LEUCINE-RICH REPEAT-CONTAINING PROTEIN 9"/>
    <property type="match status" value="1"/>
</dbReference>
<organism evidence="3">
    <name type="scientific">Hexamita inflata</name>
    <dbReference type="NCBI Taxonomy" id="28002"/>
    <lineage>
        <taxon>Eukaryota</taxon>
        <taxon>Metamonada</taxon>
        <taxon>Diplomonadida</taxon>
        <taxon>Hexamitidae</taxon>
        <taxon>Hexamitinae</taxon>
        <taxon>Hexamita</taxon>
    </lineage>
</organism>
<keyword evidence="2" id="KW-0677">Repeat</keyword>
<dbReference type="InterPro" id="IPR025875">
    <property type="entry name" value="Leu-rich_rpt_4"/>
</dbReference>
<reference evidence="3" key="1">
    <citation type="submission" date="2023-06" db="EMBL/GenBank/DDBJ databases">
        <authorList>
            <person name="Kurt Z."/>
        </authorList>
    </citation>
    <scope>NUCLEOTIDE SEQUENCE</scope>
</reference>
<dbReference type="EMBL" id="CAXDID020000030">
    <property type="protein sequence ID" value="CAL5993673.1"/>
    <property type="molecule type" value="Genomic_DNA"/>
</dbReference>
<evidence type="ECO:0000256" key="2">
    <source>
        <dbReference type="ARBA" id="ARBA00022737"/>
    </source>
</evidence>
<dbReference type="PANTHER" id="PTHR46652">
    <property type="entry name" value="LEUCINE-RICH REPEAT AND IQ DOMAIN-CONTAINING PROTEIN 1-RELATED"/>
    <property type="match status" value="1"/>
</dbReference>
<reference evidence="4 5" key="2">
    <citation type="submission" date="2024-07" db="EMBL/GenBank/DDBJ databases">
        <authorList>
            <person name="Akdeniz Z."/>
        </authorList>
    </citation>
    <scope>NUCLEOTIDE SEQUENCE [LARGE SCALE GENOMIC DNA]</scope>
</reference>
<accession>A0AA86PVV8</accession>
<evidence type="ECO:0000256" key="1">
    <source>
        <dbReference type="ARBA" id="ARBA00022614"/>
    </source>
</evidence>
<proteinExistence type="predicted"/>
<dbReference type="InterPro" id="IPR032675">
    <property type="entry name" value="LRR_dom_sf"/>
</dbReference>
<dbReference type="EMBL" id="CATOUU010000697">
    <property type="protein sequence ID" value="CAI9942047.1"/>
    <property type="molecule type" value="Genomic_DNA"/>
</dbReference>
<sequence>MYNQHCYGTVANKYSLQRMLLEADINKIKELKQYIKQLNKIYLRDEILWITDNDSLTSFSFVDKIKFIKILVIINCQNIEFFPVPTQLQEFSLQNVNISLNGIQQMKQLTSLQITTCQLLDISVLSQMVNIEELDLSMNNIENINCLIGLKNLTSLNLNNNKIHDIQCLRALRKLHNLFLAHNNIVDIYALRYLYNLFELRMPSNQVINMYSLKYMKNLEILDLSRNKIIKYYYFRIITRDETKWQEKPTRNEISYANKLKLIHNVNNMNYNFLMSKAEIKYKIGLNKQSQQKTLMCIVNKYVRFTHKLADLIGFINSVNCDQ</sequence>
<keyword evidence="1" id="KW-0433">Leucine-rich repeat</keyword>
<dbReference type="SUPFAM" id="SSF52058">
    <property type="entry name" value="L domain-like"/>
    <property type="match status" value="1"/>
</dbReference>
<gene>
    <name evidence="4" type="ORF">HINF_LOCUS13182</name>
    <name evidence="3" type="ORF">HINF_LOCUS29692</name>
</gene>